<proteinExistence type="predicted"/>
<dbReference type="Gene3D" id="3.60.10.10">
    <property type="entry name" value="Endonuclease/exonuclease/phosphatase"/>
    <property type="match status" value="1"/>
</dbReference>
<comment type="caution">
    <text evidence="1">The sequence shown here is derived from an EMBL/GenBank/DDBJ whole genome shotgun (WGS) entry which is preliminary data.</text>
</comment>
<reference evidence="1" key="1">
    <citation type="submission" date="2022-04" db="EMBL/GenBank/DDBJ databases">
        <title>Carnegiea gigantea Genome sequencing and assembly v2.</title>
        <authorList>
            <person name="Copetti D."/>
            <person name="Sanderson M.J."/>
            <person name="Burquez A."/>
            <person name="Wojciechowski M.F."/>
        </authorList>
    </citation>
    <scope>NUCLEOTIDE SEQUENCE</scope>
    <source>
        <strain evidence="1">SGP5-SGP5p</strain>
        <tissue evidence="1">Aerial part</tissue>
    </source>
</reference>
<dbReference type="Proteomes" id="UP001153076">
    <property type="component" value="Unassembled WGS sequence"/>
</dbReference>
<protein>
    <submittedName>
        <fullName evidence="1">Uncharacterized protein</fullName>
    </submittedName>
</protein>
<keyword evidence="2" id="KW-1185">Reference proteome</keyword>
<name>A0A9Q1JE59_9CARY</name>
<dbReference type="EMBL" id="JAKOGI010005100">
    <property type="protein sequence ID" value="KAJ8419462.1"/>
    <property type="molecule type" value="Genomic_DNA"/>
</dbReference>
<dbReference type="InterPro" id="IPR036691">
    <property type="entry name" value="Endo/exonu/phosph_ase_sf"/>
</dbReference>
<evidence type="ECO:0000313" key="2">
    <source>
        <dbReference type="Proteomes" id="UP001153076"/>
    </source>
</evidence>
<dbReference type="OrthoDB" id="684496at2759"/>
<dbReference type="AlphaFoldDB" id="A0A9Q1JE59"/>
<dbReference type="SUPFAM" id="SSF56219">
    <property type="entry name" value="DNase I-like"/>
    <property type="match status" value="1"/>
</dbReference>
<sequence length="170" mass="19468">MFGHEEGHCKKKEGTKTVWRPICNVPSPQEQGTNTQHTEHCEALPSNEQGTQIRQDEQNTRPRYTPLIHCAVLKVSTLDKFFITFVYGFNPAQQRHALWSDLQGIAAYMIEAWCVLGDFNAILHIEGRMGGAEVTDFKIRNFADCVFNCQLQKIRKTGAYYSWTNKTIQT</sequence>
<organism evidence="1 2">
    <name type="scientific">Carnegiea gigantea</name>
    <dbReference type="NCBI Taxonomy" id="171969"/>
    <lineage>
        <taxon>Eukaryota</taxon>
        <taxon>Viridiplantae</taxon>
        <taxon>Streptophyta</taxon>
        <taxon>Embryophyta</taxon>
        <taxon>Tracheophyta</taxon>
        <taxon>Spermatophyta</taxon>
        <taxon>Magnoliopsida</taxon>
        <taxon>eudicotyledons</taxon>
        <taxon>Gunneridae</taxon>
        <taxon>Pentapetalae</taxon>
        <taxon>Caryophyllales</taxon>
        <taxon>Cactineae</taxon>
        <taxon>Cactaceae</taxon>
        <taxon>Cactoideae</taxon>
        <taxon>Echinocereeae</taxon>
        <taxon>Carnegiea</taxon>
    </lineage>
</organism>
<gene>
    <name evidence="1" type="ORF">Cgig2_005510</name>
</gene>
<evidence type="ECO:0000313" key="1">
    <source>
        <dbReference type="EMBL" id="KAJ8419462.1"/>
    </source>
</evidence>
<accession>A0A9Q1JE59</accession>